<dbReference type="Gene3D" id="3.40.850.10">
    <property type="entry name" value="Kinesin motor domain"/>
    <property type="match status" value="2"/>
</dbReference>
<feature type="region of interest" description="Disordered" evidence="16">
    <location>
        <begin position="1742"/>
        <end position="1763"/>
    </location>
</feature>
<dbReference type="CDD" id="cd23767">
    <property type="entry name" value="IQCD"/>
    <property type="match status" value="1"/>
</dbReference>
<evidence type="ECO:0000259" key="19">
    <source>
        <dbReference type="PROSITE" id="PS50238"/>
    </source>
</evidence>
<dbReference type="SMART" id="SM00109">
    <property type="entry name" value="C1"/>
    <property type="match status" value="2"/>
</dbReference>
<dbReference type="InterPro" id="IPR001609">
    <property type="entry name" value="Myosin_head_motor_dom-like"/>
</dbReference>
<dbReference type="PANTHER" id="PTHR46184">
    <property type="entry name" value="UNCONVENTIONAL MYOSIN-IXB-LIKE PROTEIN"/>
    <property type="match status" value="1"/>
</dbReference>
<feature type="compositionally biased region" description="Polar residues" evidence="16">
    <location>
        <begin position="1086"/>
        <end position="1107"/>
    </location>
</feature>
<evidence type="ECO:0000256" key="13">
    <source>
        <dbReference type="ARBA" id="ARBA00023175"/>
    </source>
</evidence>
<dbReference type="OrthoDB" id="312459at2759"/>
<dbReference type="SUPFAM" id="SSF57889">
    <property type="entry name" value="Cysteine-rich domain"/>
    <property type="match status" value="2"/>
</dbReference>
<keyword evidence="11" id="KW-0175">Coiled coil</keyword>
<dbReference type="SMART" id="SM00324">
    <property type="entry name" value="RhoGAP"/>
    <property type="match status" value="1"/>
</dbReference>
<dbReference type="GO" id="GO:0005524">
    <property type="term" value="F:ATP binding"/>
    <property type="evidence" value="ECO:0007669"/>
    <property type="project" value="UniProtKB-UniRule"/>
</dbReference>
<dbReference type="GeneID" id="100121553"/>
<feature type="binding site" evidence="15">
    <location>
        <begin position="231"/>
        <end position="238"/>
    </location>
    <ligand>
        <name>ATP</name>
        <dbReference type="ChEBI" id="CHEBI:30616"/>
    </ligand>
</feature>
<comment type="similarity">
    <text evidence="2 15">Belongs to the TRAFAC class myosin-kinesin ATPase superfamily. Myosin family.</text>
</comment>
<feature type="domain" description="Rho-GAP" evidence="19">
    <location>
        <begin position="1835"/>
        <end position="2024"/>
    </location>
</feature>
<evidence type="ECO:0000256" key="15">
    <source>
        <dbReference type="PROSITE-ProRule" id="PRU00782"/>
    </source>
</evidence>
<evidence type="ECO:0000256" key="5">
    <source>
        <dbReference type="ARBA" id="ARBA00022723"/>
    </source>
</evidence>
<keyword evidence="8" id="KW-0863">Zinc-finger</keyword>
<feature type="region of interest" description="Disordered" evidence="16">
    <location>
        <begin position="1082"/>
        <end position="1209"/>
    </location>
</feature>
<dbReference type="PROSITE" id="PS51456">
    <property type="entry name" value="MYOSIN_MOTOR"/>
    <property type="match status" value="1"/>
</dbReference>
<feature type="region of interest" description="Actin-binding" evidence="15">
    <location>
        <begin position="796"/>
        <end position="818"/>
    </location>
</feature>
<dbReference type="KEGG" id="nvi:100121553"/>
<dbReference type="GO" id="GO:0009888">
    <property type="term" value="P:tissue development"/>
    <property type="evidence" value="ECO:0007669"/>
    <property type="project" value="UniProtKB-ARBA"/>
</dbReference>
<dbReference type="SUPFAM" id="SSF52540">
    <property type="entry name" value="P-loop containing nucleoside triphosphate hydrolases"/>
    <property type="match status" value="1"/>
</dbReference>
<dbReference type="InterPro" id="IPR027417">
    <property type="entry name" value="P-loop_NTPase"/>
</dbReference>
<dbReference type="Proteomes" id="UP000002358">
    <property type="component" value="Chromosome 2"/>
</dbReference>
<dbReference type="FunFam" id="3.40.850.10:FF:000008">
    <property type="entry name" value="Putative unconventional myosin-IXa"/>
    <property type="match status" value="1"/>
</dbReference>
<feature type="region of interest" description="Disordered" evidence="16">
    <location>
        <begin position="1447"/>
        <end position="1511"/>
    </location>
</feature>
<feature type="region of interest" description="Disordered" evidence="16">
    <location>
        <begin position="1020"/>
        <end position="1047"/>
    </location>
</feature>
<evidence type="ECO:0000256" key="14">
    <source>
        <dbReference type="ARBA" id="ARBA00023203"/>
    </source>
</evidence>
<evidence type="ECO:0000259" key="17">
    <source>
        <dbReference type="PROSITE" id="PS50081"/>
    </source>
</evidence>
<dbReference type="CDD" id="cd01385">
    <property type="entry name" value="MYSc_Myo9"/>
    <property type="match status" value="1"/>
</dbReference>
<evidence type="ECO:0000256" key="12">
    <source>
        <dbReference type="ARBA" id="ARBA00023123"/>
    </source>
</evidence>
<dbReference type="Gene3D" id="1.10.10.820">
    <property type="match status" value="1"/>
</dbReference>
<evidence type="ECO:0000259" key="20">
    <source>
        <dbReference type="PROSITE" id="PS51456"/>
    </source>
</evidence>
<keyword evidence="5" id="KW-0479">Metal-binding</keyword>
<feature type="compositionally biased region" description="Low complexity" evidence="16">
    <location>
        <begin position="1116"/>
        <end position="1133"/>
    </location>
</feature>
<comment type="subcellular location">
    <subcellularLocation>
        <location evidence="1">Cytoplasm</location>
    </subcellularLocation>
</comment>
<dbReference type="InterPro" id="IPR036961">
    <property type="entry name" value="Kinesin_motor_dom_sf"/>
</dbReference>
<dbReference type="PANTHER" id="PTHR46184:SF5">
    <property type="entry name" value="UNCONVENTIONAL MYOSIN-IXA-LIKE"/>
    <property type="match status" value="1"/>
</dbReference>
<dbReference type="GO" id="GO:0009653">
    <property type="term" value="P:anatomical structure morphogenesis"/>
    <property type="evidence" value="ECO:0007669"/>
    <property type="project" value="UniProtKB-ARBA"/>
</dbReference>
<dbReference type="Gene3D" id="1.10.555.10">
    <property type="entry name" value="Rho GTPase activation protein"/>
    <property type="match status" value="1"/>
</dbReference>
<dbReference type="GO" id="GO:0000146">
    <property type="term" value="F:microfilament motor activity"/>
    <property type="evidence" value="ECO:0007669"/>
    <property type="project" value="InterPro"/>
</dbReference>
<dbReference type="SMART" id="SM00242">
    <property type="entry name" value="MYSc"/>
    <property type="match status" value="1"/>
</dbReference>
<dbReference type="InterPro" id="IPR046349">
    <property type="entry name" value="C1-like_sf"/>
</dbReference>
<dbReference type="PROSITE" id="PS50238">
    <property type="entry name" value="RHOGAP"/>
    <property type="match status" value="1"/>
</dbReference>
<dbReference type="GO" id="GO:0051015">
    <property type="term" value="F:actin filament binding"/>
    <property type="evidence" value="ECO:0007669"/>
    <property type="project" value="TreeGrafter"/>
</dbReference>
<dbReference type="SMR" id="A0A7M7IZP9"/>
<dbReference type="Pfam" id="PF00788">
    <property type="entry name" value="RA"/>
    <property type="match status" value="1"/>
</dbReference>
<keyword evidence="6" id="KW-0677">Repeat</keyword>
<feature type="compositionally biased region" description="Low complexity" evidence="16">
    <location>
        <begin position="1153"/>
        <end position="1193"/>
    </location>
</feature>
<evidence type="ECO:0000259" key="18">
    <source>
        <dbReference type="PROSITE" id="PS50200"/>
    </source>
</evidence>
<feature type="region of interest" description="Disordered" evidence="16">
    <location>
        <begin position="1376"/>
        <end position="1395"/>
    </location>
</feature>
<dbReference type="GO" id="GO:0005096">
    <property type="term" value="F:GTPase activator activity"/>
    <property type="evidence" value="ECO:0007669"/>
    <property type="project" value="UniProtKB-KW"/>
</dbReference>
<dbReference type="InterPro" id="IPR036023">
    <property type="entry name" value="MYSc_Myo9"/>
</dbReference>
<dbReference type="GO" id="GO:0048731">
    <property type="term" value="P:system development"/>
    <property type="evidence" value="ECO:0007669"/>
    <property type="project" value="UniProtKB-ARBA"/>
</dbReference>
<dbReference type="Pfam" id="PF00620">
    <property type="entry name" value="RhoGAP"/>
    <property type="match status" value="1"/>
</dbReference>
<dbReference type="InterPro" id="IPR008936">
    <property type="entry name" value="Rho_GTPase_activation_prot"/>
</dbReference>
<dbReference type="Gene3D" id="1.20.58.530">
    <property type="match status" value="1"/>
</dbReference>
<evidence type="ECO:0000256" key="9">
    <source>
        <dbReference type="ARBA" id="ARBA00022833"/>
    </source>
</evidence>
<keyword evidence="7 15" id="KW-0547">Nucleotide-binding</keyword>
<dbReference type="EnsemblMetazoa" id="XM_016987083">
    <property type="protein sequence ID" value="XP_016842572"/>
    <property type="gene ID" value="LOC100121553"/>
</dbReference>
<name>A0A7M7IZP9_NASVI</name>
<evidence type="ECO:0000313" key="21">
    <source>
        <dbReference type="EnsemblMetazoa" id="XP_016842572"/>
    </source>
</evidence>
<organism evidence="21 22">
    <name type="scientific">Nasonia vitripennis</name>
    <name type="common">Parasitic wasp</name>
    <dbReference type="NCBI Taxonomy" id="7425"/>
    <lineage>
        <taxon>Eukaryota</taxon>
        <taxon>Metazoa</taxon>
        <taxon>Ecdysozoa</taxon>
        <taxon>Arthropoda</taxon>
        <taxon>Hexapoda</taxon>
        <taxon>Insecta</taxon>
        <taxon>Pterygota</taxon>
        <taxon>Neoptera</taxon>
        <taxon>Endopterygota</taxon>
        <taxon>Hymenoptera</taxon>
        <taxon>Apocrita</taxon>
        <taxon>Proctotrupomorpha</taxon>
        <taxon>Chalcidoidea</taxon>
        <taxon>Pteromalidae</taxon>
        <taxon>Pteromalinae</taxon>
        <taxon>Nasonia</taxon>
    </lineage>
</organism>
<accession>A0A7M7IZP9</accession>
<keyword evidence="12 15" id="KW-0518">Myosin</keyword>
<dbReference type="PRINTS" id="PR00193">
    <property type="entry name" value="MYOSINHEAVY"/>
</dbReference>
<feature type="domain" description="Ras-associating" evidence="18">
    <location>
        <begin position="5"/>
        <end position="107"/>
    </location>
</feature>
<dbReference type="FunFam" id="1.10.10.820:FF:000001">
    <property type="entry name" value="Myosin heavy chain"/>
    <property type="match status" value="1"/>
</dbReference>
<dbReference type="SUPFAM" id="SSF48350">
    <property type="entry name" value="GTPase activation domain, GAP"/>
    <property type="match status" value="1"/>
</dbReference>
<evidence type="ECO:0000256" key="3">
    <source>
        <dbReference type="ARBA" id="ARBA00022468"/>
    </source>
</evidence>
<proteinExistence type="inferred from homology"/>
<dbReference type="PROSITE" id="PS50200">
    <property type="entry name" value="RA"/>
    <property type="match status" value="1"/>
</dbReference>
<dbReference type="Gene3D" id="1.20.5.190">
    <property type="match status" value="2"/>
</dbReference>
<keyword evidence="3" id="KW-0343">GTPase activation</keyword>
<evidence type="ECO:0000256" key="8">
    <source>
        <dbReference type="ARBA" id="ARBA00022771"/>
    </source>
</evidence>
<dbReference type="InterPro" id="IPR002219">
    <property type="entry name" value="PKC_DAG/PE"/>
</dbReference>
<keyword evidence="4" id="KW-0963">Cytoplasm</keyword>
<dbReference type="Pfam" id="PF00130">
    <property type="entry name" value="C1_1"/>
    <property type="match status" value="1"/>
</dbReference>
<dbReference type="Gene3D" id="6.20.240.20">
    <property type="match status" value="1"/>
</dbReference>
<reference evidence="21" key="1">
    <citation type="submission" date="2021-01" db="UniProtKB">
        <authorList>
            <consortium name="EnsemblMetazoa"/>
        </authorList>
    </citation>
    <scope>IDENTIFICATION</scope>
</reference>
<dbReference type="GO" id="GO:0016459">
    <property type="term" value="C:myosin complex"/>
    <property type="evidence" value="ECO:0007669"/>
    <property type="project" value="UniProtKB-KW"/>
</dbReference>
<evidence type="ECO:0000256" key="4">
    <source>
        <dbReference type="ARBA" id="ARBA00022490"/>
    </source>
</evidence>
<keyword evidence="10 15" id="KW-0067">ATP-binding</keyword>
<keyword evidence="14 15" id="KW-0009">Actin-binding</keyword>
<evidence type="ECO:0000256" key="2">
    <source>
        <dbReference type="ARBA" id="ARBA00008314"/>
    </source>
</evidence>
<dbReference type="CDD" id="cd20818">
    <property type="entry name" value="C1_Myosin-IX"/>
    <property type="match status" value="1"/>
</dbReference>
<evidence type="ECO:0000256" key="16">
    <source>
        <dbReference type="SAM" id="MobiDB-lite"/>
    </source>
</evidence>
<dbReference type="SMART" id="SM00015">
    <property type="entry name" value="IQ"/>
    <property type="match status" value="4"/>
</dbReference>
<evidence type="ECO:0000313" key="22">
    <source>
        <dbReference type="Proteomes" id="UP000002358"/>
    </source>
</evidence>
<dbReference type="RefSeq" id="XP_016842572.1">
    <property type="nucleotide sequence ID" value="XM_016987083.3"/>
</dbReference>
<dbReference type="InterPro" id="IPR029071">
    <property type="entry name" value="Ubiquitin-like_domsf"/>
</dbReference>
<evidence type="ECO:0000256" key="11">
    <source>
        <dbReference type="ARBA" id="ARBA00023054"/>
    </source>
</evidence>
<dbReference type="SMART" id="SM00314">
    <property type="entry name" value="RA"/>
    <property type="match status" value="1"/>
</dbReference>
<dbReference type="GO" id="GO:0005737">
    <property type="term" value="C:cytoplasm"/>
    <property type="evidence" value="ECO:0007669"/>
    <property type="project" value="UniProtKB-SubCell"/>
</dbReference>
<feature type="compositionally biased region" description="Basic and acidic residues" evidence="16">
    <location>
        <begin position="1134"/>
        <end position="1143"/>
    </location>
</feature>
<keyword evidence="22" id="KW-1185">Reference proteome</keyword>
<feature type="domain" description="Myosin motor" evidence="20">
    <location>
        <begin position="137"/>
        <end position="914"/>
    </location>
</feature>
<dbReference type="GO" id="GO:0005884">
    <property type="term" value="C:actin filament"/>
    <property type="evidence" value="ECO:0007669"/>
    <property type="project" value="TreeGrafter"/>
</dbReference>
<dbReference type="Gene3D" id="3.30.60.20">
    <property type="match status" value="2"/>
</dbReference>
<evidence type="ECO:0000256" key="7">
    <source>
        <dbReference type="ARBA" id="ARBA00022741"/>
    </source>
</evidence>
<dbReference type="InterPro" id="IPR046987">
    <property type="entry name" value="Myo9"/>
</dbReference>
<dbReference type="Gene3D" id="1.20.120.720">
    <property type="entry name" value="Myosin VI head, motor domain, U50 subdomain"/>
    <property type="match status" value="1"/>
</dbReference>
<evidence type="ECO:0000256" key="1">
    <source>
        <dbReference type="ARBA" id="ARBA00004496"/>
    </source>
</evidence>
<evidence type="ECO:0000256" key="6">
    <source>
        <dbReference type="ARBA" id="ARBA00022737"/>
    </source>
</evidence>
<dbReference type="InterPro" id="IPR000159">
    <property type="entry name" value="RA_dom"/>
</dbReference>
<dbReference type="PROSITE" id="PS50096">
    <property type="entry name" value="IQ"/>
    <property type="match status" value="3"/>
</dbReference>
<feature type="domain" description="Phorbol-ester/DAG-type" evidence="17">
    <location>
        <begin position="1768"/>
        <end position="1818"/>
    </location>
</feature>
<dbReference type="SUPFAM" id="SSF54236">
    <property type="entry name" value="Ubiquitin-like"/>
    <property type="match status" value="1"/>
</dbReference>
<dbReference type="PROSITE" id="PS50081">
    <property type="entry name" value="ZF_DAG_PE_2"/>
    <property type="match status" value="2"/>
</dbReference>
<dbReference type="InterPro" id="IPR000198">
    <property type="entry name" value="RhoGAP_dom"/>
</dbReference>
<feature type="domain" description="Phorbol-ester/DAG-type" evidence="17">
    <location>
        <begin position="1527"/>
        <end position="1581"/>
    </location>
</feature>
<evidence type="ECO:0000256" key="10">
    <source>
        <dbReference type="ARBA" id="ARBA00022840"/>
    </source>
</evidence>
<dbReference type="InterPro" id="IPR000048">
    <property type="entry name" value="IQ_motif_EF-hand-BS"/>
</dbReference>
<feature type="compositionally biased region" description="Polar residues" evidence="16">
    <location>
        <begin position="1030"/>
        <end position="1044"/>
    </location>
</feature>
<keyword evidence="13 15" id="KW-0505">Motor protein</keyword>
<dbReference type="CDD" id="cd00029">
    <property type="entry name" value="C1"/>
    <property type="match status" value="1"/>
</dbReference>
<dbReference type="GO" id="GO:0048513">
    <property type="term" value="P:animal organ development"/>
    <property type="evidence" value="ECO:0007669"/>
    <property type="project" value="UniProtKB-ARBA"/>
</dbReference>
<dbReference type="Gene3D" id="3.10.20.90">
    <property type="entry name" value="Phosphatidylinositol 3-kinase Catalytic Subunit, Chain A, domain 1"/>
    <property type="match status" value="1"/>
</dbReference>
<feature type="compositionally biased region" description="Basic residues" evidence="16">
    <location>
        <begin position="1747"/>
        <end position="1757"/>
    </location>
</feature>
<sequence length="2171" mass="246667">MDNNSIGVVQVFVGEWSAEYEALSIRATKQTSSAEIVECIIERLSLVDGNVSNGYELAEVIGNSVGQECKERRLGPSECPVALMLLWPKKNASQQEYYKFYLRKKQPDYLWSDSRFPMDPQLLKDYFNRFLYQPRDKEYPDLCQLPDLNEQTLLDNLRARFLAGNIYTYVGSILIALNPFKFYPIYNPKYVKLYQNRRLGPDIPPHIFAIADAAYHCMLKEKKNQCIVISGESGSGKTESTNFLLHHLTALSQKGSHGSGVEQTILSAGPVLEAFGNAKTAHNNNSSRFGKFIQVNYKENGMVHGAVVQKYLLEKSRIVSQGRNERNYHVFYYLLAGANEQEKQVLHLRNYEWYNYLNKSGCYGLENIDERHEFSRLKQSMEMVGFTPEKQRRLFAVLSAVLLLGNVEFQPRKSYHHHDEAVGVKNPEVVALISELLRVKQDTLQAALTAKRARASGETLVINYRLPEAIAARDAMAKCLYGALFDWIVLQVNHALLSKKDTLRDHQGNSIGVLDIFGFEDFKTCNSFEQLCINYANEQLQHYFNQHVFQYEQREYRKQGIRWTDIGYSDNSGCLNLIEGKPNGLLCLLDDQCNFPGATNETLLQKFNSVHKDNPFYEAPQRREGTFVVRHYAGAVKYQAANMREKNLDLMRPDGVVGVLKNSSLAFVRELVGADPVAVFRWAILRAFFRAHFAFQEAGRAHRHGRADGNKASVQNRYRTPNENVISHLVTLSAVNLTINRIAKNKSFRPRERGKKGLKNLQTVKTLAGRTQSYGTGPGKARKQPMTVSAQFQQSLHSLMDTLNQANPFFIRCIKSNGNKVPNEFDEETVQRQLRYTGMLETVRIRQAGFNVRLTYEEFIQLYRMLLPKGLLSTQTDVRDFLLTLNLNRDNYQLGTTKVFLRESEKIKLDIELHQQIITSITTIQKWFRACLERRKFLRLKNAAVLIQSFWRMVIAQRLARAMRTRIDAAIHIQSAWRTYKQRKWFKKFRLCCIRFQACVRGNNVRRAFTEMRKKKRGLAVKEQRESFGHESNSATPAESNLPSQRLDYSIRTTPLRTDNSAHYETTHDTISISKRKIIVNKRISNETSPSTKETYPYPDTNNTSATDQHHRKGSLESLASLQSSESQVSVESSESHHSHDNKPIPSTRIRRSGGISSSSIEHQTSMQTSTTTTTSRLSTSSRRTDSSSTGFSDGETDVETPSALHSAPPVFNASVSSFPSPRDIKYHQTSVNLTHSPNSEVWRKMPDYNDPEYPLQIPQKPTITRSQNVSQHRNLSETLMEQERLSRLERLNKSATMVTTTTSTVKIDSPVRREQRRLSENEGTVIGSPITKRELVYPKDPKDYSYLRRQNSEGDATLGDNINFALVAKNNPVVQKEKSEPNVPVRSARRNRPSRELQCRSMGESVNEVTTEARNLSTIKESDKTSNVWSRKEETKHAIETTTRSVPDWPVNKKDSHFKPQPIGLKRGRSNAISTMELRRRNSDPATKVSGLSEDKGNAETSPNDLKPAPGMNLLEWKGNLFILAGHQFRKIARFNKDDICVCCHEKMDAFVTQGYKCIDCKQPFHVKCIQNGGVLKMPCIPANTPNRRNKRKPPRTPYDQVKQAVVSKFSLTGTSAFSDSTDKIISDAKELALMQDFITKKIYIMDGQDEGKKPPSEVDRVFKQALRKFKDDLVITYSVAIQQGIEGNIKYTDLIANFLHVMETVCKQENLKEDFPLTMGVNAFRGFMNEFMALAKTEAMEKQSKSKRKKEKKEKRKQEEPIKHGNHMFQLTIINIPTACEVCTSFFMWPIERGLICQNCKLTCHKKCYTRASAECGKDGVPHDANSRKVFGVPLYKLDCGDGKVPLVVDRLITTIEMHGLYTEGIYRKSGVSSKVKELKTKMDEGDLEKVDFENYQVHVLAAVLKSFFRDMPEPLLTFEYYDDFLHAASLTEPQDRISTLFAILKKLPKPNFDLMERLIVHLARVALHEVDNRMSPSALAIVFAPCILRTNRSLPAQDSLQDVGRQTKCVETIVHEKLRIVKTTLADINTLDSACHSATHRLSSLRSSKIFSPEELSTTLSSVVAGRGVNNSVTDPERDREDEEEALVGHIQEIQKEKALLTSTLPSLTRASSDDDLLLSATDLDDGSLDDLLPSADGLVRKKPIQRQSSADSSFPTIINVDEDMVMV</sequence>
<feature type="compositionally biased region" description="Basic and acidic residues" evidence="16">
    <location>
        <begin position="1020"/>
        <end position="1029"/>
    </location>
</feature>
<keyword evidence="9" id="KW-0862">Zinc</keyword>
<dbReference type="GO" id="GO:0008270">
    <property type="term" value="F:zinc ion binding"/>
    <property type="evidence" value="ECO:0007669"/>
    <property type="project" value="UniProtKB-KW"/>
</dbReference>
<dbReference type="PROSITE" id="PS00479">
    <property type="entry name" value="ZF_DAG_PE_1"/>
    <property type="match status" value="1"/>
</dbReference>
<dbReference type="Pfam" id="PF00612">
    <property type="entry name" value="IQ"/>
    <property type="match status" value="3"/>
</dbReference>
<protein>
    <submittedName>
        <fullName evidence="21">Uncharacterized protein</fullName>
    </submittedName>
</protein>
<dbReference type="GO" id="GO:0035556">
    <property type="term" value="P:intracellular signal transduction"/>
    <property type="evidence" value="ECO:0007669"/>
    <property type="project" value="InterPro"/>
</dbReference>
<dbReference type="Pfam" id="PF00063">
    <property type="entry name" value="Myosin_head"/>
    <property type="match status" value="2"/>
</dbReference>